<gene>
    <name evidence="1" type="ORF">CEXT_738931</name>
</gene>
<dbReference type="AlphaFoldDB" id="A0AAV4WB37"/>
<comment type="caution">
    <text evidence="1">The sequence shown here is derived from an EMBL/GenBank/DDBJ whole genome shotgun (WGS) entry which is preliminary data.</text>
</comment>
<dbReference type="EMBL" id="BPLR01015887">
    <property type="protein sequence ID" value="GIY79419.1"/>
    <property type="molecule type" value="Genomic_DNA"/>
</dbReference>
<organism evidence="1 2">
    <name type="scientific">Caerostris extrusa</name>
    <name type="common">Bark spider</name>
    <name type="synonym">Caerostris bankana</name>
    <dbReference type="NCBI Taxonomy" id="172846"/>
    <lineage>
        <taxon>Eukaryota</taxon>
        <taxon>Metazoa</taxon>
        <taxon>Ecdysozoa</taxon>
        <taxon>Arthropoda</taxon>
        <taxon>Chelicerata</taxon>
        <taxon>Arachnida</taxon>
        <taxon>Araneae</taxon>
        <taxon>Araneomorphae</taxon>
        <taxon>Entelegynae</taxon>
        <taxon>Araneoidea</taxon>
        <taxon>Araneidae</taxon>
        <taxon>Caerostris</taxon>
    </lineage>
</organism>
<protein>
    <submittedName>
        <fullName evidence="1">Uncharacterized protein</fullName>
    </submittedName>
</protein>
<evidence type="ECO:0000313" key="1">
    <source>
        <dbReference type="EMBL" id="GIY79419.1"/>
    </source>
</evidence>
<accession>A0AAV4WB37</accession>
<keyword evidence="2" id="KW-1185">Reference proteome</keyword>
<sequence>MPADLSWAQWNGLHVLGAPTRRLLSRRTSPVPPRYTPSPALRRCKWYRQLLNNVKASHPCGLRFFSKSKMMSSKDMEDFRIYTRKG</sequence>
<proteinExistence type="predicted"/>
<evidence type="ECO:0000313" key="2">
    <source>
        <dbReference type="Proteomes" id="UP001054945"/>
    </source>
</evidence>
<name>A0AAV4WB37_CAEEX</name>
<reference evidence="1 2" key="1">
    <citation type="submission" date="2021-06" db="EMBL/GenBank/DDBJ databases">
        <title>Caerostris extrusa draft genome.</title>
        <authorList>
            <person name="Kono N."/>
            <person name="Arakawa K."/>
        </authorList>
    </citation>
    <scope>NUCLEOTIDE SEQUENCE [LARGE SCALE GENOMIC DNA]</scope>
</reference>
<dbReference type="Proteomes" id="UP001054945">
    <property type="component" value="Unassembled WGS sequence"/>
</dbReference>